<evidence type="ECO:0000256" key="2">
    <source>
        <dbReference type="ARBA" id="ARBA00009765"/>
    </source>
</evidence>
<feature type="transmembrane region" description="Helical" evidence="12">
    <location>
        <begin position="264"/>
        <end position="283"/>
    </location>
</feature>
<evidence type="ECO:0000313" key="16">
    <source>
        <dbReference type="EMBL" id="SMH66063.1"/>
    </source>
</evidence>
<dbReference type="AlphaFoldDB" id="A0A060USQ6"/>
<evidence type="ECO:0000256" key="11">
    <source>
        <dbReference type="ARBA" id="ARBA00045497"/>
    </source>
</evidence>
<protein>
    <submittedName>
        <fullName evidence="15">Magnesium and cobalt transport protein CorA</fullName>
    </submittedName>
    <submittedName>
        <fullName evidence="14">Magnesium transporter</fullName>
    </submittedName>
    <submittedName>
        <fullName evidence="13">Mg2 transporter protein CorA family protein</fullName>
    </submittedName>
    <submittedName>
        <fullName evidence="16">Mg2+/Co2+/Zn2+ transporter protein CorA family protein</fullName>
    </submittedName>
</protein>
<evidence type="ECO:0000256" key="5">
    <source>
        <dbReference type="ARBA" id="ARBA00022692"/>
    </source>
</evidence>
<sequence length="321" mass="36726">MLINCVVYNDGRKQADIPLEEISAHLHQPGNFVWVALQDASEAELRAMQKQFGLHELAVEDVFNGIQRPKVEEYDEHLFAYLQVPAYHGGEVHIGQISIFVGPDFVLSVRQNCEQTLLGVRERAEREPHLLKYGSVYVMYALSDAVVDLFFPVVDALDDELEQLETAMFHNQETRKNMERLYDIKYKVNVLRHALLPLADGFNKLYGGRVPALVGDAENYFRDVHDHIMLLNSQLDSMRDTISTAIQVNLSLITIDHGEVNKKLAAWGAILVLTTIFTGIWGMNFKYMPELHWKFGYPLALLIMASCAVYLYRHFKKTGWI</sequence>
<evidence type="ECO:0000256" key="7">
    <source>
        <dbReference type="ARBA" id="ARBA00022989"/>
    </source>
</evidence>
<evidence type="ECO:0000256" key="4">
    <source>
        <dbReference type="ARBA" id="ARBA00022475"/>
    </source>
</evidence>
<comment type="function">
    <text evidence="11">Mediates influx of magnesium ions. Alternates between open and closed states. Activated by low cytoplasmic Mg(2+) levels. Inactive when cytoplasmic Mg(2+) levels are high.</text>
</comment>
<dbReference type="EMBL" id="CP059488">
    <property type="protein sequence ID" value="QQD73104.1"/>
    <property type="molecule type" value="Genomic_DNA"/>
</dbReference>
<dbReference type="EMBL" id="LT841305">
    <property type="protein sequence ID" value="SMH66063.1"/>
    <property type="molecule type" value="Genomic_DNA"/>
</dbReference>
<dbReference type="PANTHER" id="PTHR46494:SF1">
    <property type="entry name" value="CORA FAMILY METAL ION TRANSPORTER (EUROFUNG)"/>
    <property type="match status" value="1"/>
</dbReference>
<dbReference type="Pfam" id="PF01544">
    <property type="entry name" value="CorA"/>
    <property type="match status" value="1"/>
</dbReference>
<dbReference type="SUPFAM" id="SSF143865">
    <property type="entry name" value="CorA soluble domain-like"/>
    <property type="match status" value="1"/>
</dbReference>
<evidence type="ECO:0000313" key="14">
    <source>
        <dbReference type="EMBL" id="OCB01644.1"/>
    </source>
</evidence>
<evidence type="ECO:0000313" key="17">
    <source>
        <dbReference type="Proteomes" id="UP000093129"/>
    </source>
</evidence>
<evidence type="ECO:0000313" key="18">
    <source>
        <dbReference type="Proteomes" id="UP000193925"/>
    </source>
</evidence>
<dbReference type="CDD" id="cd12830">
    <property type="entry name" value="MtCorA-like"/>
    <property type="match status" value="1"/>
</dbReference>
<dbReference type="InterPro" id="IPR002523">
    <property type="entry name" value="MgTranspt_CorA/ZnTranspt_ZntB"/>
</dbReference>
<comment type="similarity">
    <text evidence="2">Belongs to the CorA metal ion transporter (MIT) (TC 1.A.35) family.</text>
</comment>
<reference evidence="13" key="2">
    <citation type="submission" date="2014-07" db="EMBL/GenBank/DDBJ databases">
        <title>Initial genome analysis of the psychrotolerant acidophile Acidithiobacillus ferrivorans CF27: insights into iron and sulfur oxidation pathways and into biofilm formation.</title>
        <authorList>
            <person name="Talla E."/>
            <person name="Hedrich S."/>
            <person name="Mangenot S."/>
            <person name="Ji B."/>
            <person name="Johnson D.B."/>
            <person name="Barbe V."/>
            <person name="Bonnefoy V."/>
        </authorList>
    </citation>
    <scope>NUCLEOTIDE SEQUENCE [LARGE SCALE GENOMIC DNA]</scope>
    <source>
        <strain evidence="13">CF27</strain>
    </source>
</reference>
<comment type="catalytic activity">
    <reaction evidence="10">
        <text>Mg(2+)(in) = Mg(2+)(out)</text>
        <dbReference type="Rhea" id="RHEA:29827"/>
        <dbReference type="ChEBI" id="CHEBI:18420"/>
    </reaction>
</comment>
<dbReference type="EMBL" id="CCCS020000052">
    <property type="protein sequence ID" value="CDQ11652.1"/>
    <property type="molecule type" value="Genomic_DNA"/>
</dbReference>
<gene>
    <name evidence="16" type="ORF">AFERRI_20852</name>
    <name evidence="13" type="ORF">AFERRI_560201</name>
    <name evidence="14" type="ORF">BBC27_02745</name>
    <name evidence="15" type="ORF">H2515_01835</name>
</gene>
<evidence type="ECO:0000256" key="9">
    <source>
        <dbReference type="ARBA" id="ARBA00023136"/>
    </source>
</evidence>
<reference evidence="16 18" key="4">
    <citation type="submission" date="2017-03" db="EMBL/GenBank/DDBJ databases">
        <authorList>
            <person name="Regsiter A."/>
            <person name="William W."/>
        </authorList>
    </citation>
    <scope>NUCLEOTIDE SEQUENCE [LARGE SCALE GENOMIC DNA]</scope>
    <source>
        <strain evidence="16">PRJEB5721</strain>
    </source>
</reference>
<evidence type="ECO:0000313" key="13">
    <source>
        <dbReference type="EMBL" id="CDQ11652.1"/>
    </source>
</evidence>
<evidence type="ECO:0000256" key="12">
    <source>
        <dbReference type="SAM" id="Phobius"/>
    </source>
</evidence>
<comment type="subcellular location">
    <subcellularLocation>
        <location evidence="1">Cell membrane</location>
        <topology evidence="1">Multi-pass membrane protein</topology>
    </subcellularLocation>
</comment>
<reference evidence="15 19" key="5">
    <citation type="submission" date="2020-07" db="EMBL/GenBank/DDBJ databases">
        <title>Complete genome sequence analysis of Acidithiobacillus ferrivorans XJFY6S-08 reveals extreme environmental adaptation to alpine acid mine drainage.</title>
        <authorList>
            <person name="Yan L."/>
            <person name="Ni Y."/>
        </authorList>
    </citation>
    <scope>NUCLEOTIDE SEQUENCE [LARGE SCALE GENOMIC DNA]</scope>
    <source>
        <strain evidence="15 19">XJFY6S-08</strain>
    </source>
</reference>
<keyword evidence="8" id="KW-0406">Ion transport</keyword>
<dbReference type="GO" id="GO:0050897">
    <property type="term" value="F:cobalt ion binding"/>
    <property type="evidence" value="ECO:0007669"/>
    <property type="project" value="TreeGrafter"/>
</dbReference>
<dbReference type="Proteomes" id="UP000093129">
    <property type="component" value="Unassembled WGS sequence"/>
</dbReference>
<dbReference type="Gene3D" id="1.20.58.340">
    <property type="entry name" value="Magnesium transport protein CorA, transmembrane region"/>
    <property type="match status" value="2"/>
</dbReference>
<dbReference type="SUPFAM" id="SSF144083">
    <property type="entry name" value="Magnesium transport protein CorA, transmembrane region"/>
    <property type="match status" value="1"/>
</dbReference>
<evidence type="ECO:0000256" key="3">
    <source>
        <dbReference type="ARBA" id="ARBA00022448"/>
    </source>
</evidence>
<evidence type="ECO:0000256" key="6">
    <source>
        <dbReference type="ARBA" id="ARBA00022842"/>
    </source>
</evidence>
<dbReference type="InterPro" id="IPR045863">
    <property type="entry name" value="CorA_TM1_TM2"/>
</dbReference>
<feature type="transmembrane region" description="Helical" evidence="12">
    <location>
        <begin position="295"/>
        <end position="312"/>
    </location>
</feature>
<name>A0A060USQ6_9PROT</name>
<dbReference type="FunFam" id="1.20.58.340:FF:000004">
    <property type="entry name" value="Magnesium transport protein CorA"/>
    <property type="match status" value="1"/>
</dbReference>
<dbReference type="GO" id="GO:0005886">
    <property type="term" value="C:plasma membrane"/>
    <property type="evidence" value="ECO:0007669"/>
    <property type="project" value="UniProtKB-SubCell"/>
</dbReference>
<dbReference type="OrthoDB" id="5296815at2"/>
<dbReference type="GO" id="GO:0000287">
    <property type="term" value="F:magnesium ion binding"/>
    <property type="evidence" value="ECO:0007669"/>
    <property type="project" value="TreeGrafter"/>
</dbReference>
<reference evidence="14 17" key="3">
    <citation type="submission" date="2016-07" db="EMBL/GenBank/DDBJ databases">
        <title>Draft genome of a psychrotolerant acidophile Acidithiobacillus ferrivorans strain YL15.</title>
        <authorList>
            <person name="Peng T."/>
            <person name="Ma L."/>
            <person name="Nan M."/>
            <person name="An N."/>
            <person name="Wang M."/>
            <person name="Qiu G."/>
            <person name="Zeng W."/>
        </authorList>
    </citation>
    <scope>NUCLEOTIDE SEQUENCE [LARGE SCALE GENOMIC DNA]</scope>
    <source>
        <strain evidence="14 17">YL15</strain>
    </source>
</reference>
<evidence type="ECO:0000313" key="19">
    <source>
        <dbReference type="Proteomes" id="UP000595420"/>
    </source>
</evidence>
<proteinExistence type="inferred from homology"/>
<dbReference type="Proteomes" id="UP000193925">
    <property type="component" value="Chromosome AFERRI"/>
</dbReference>
<keyword evidence="9 12" id="KW-0472">Membrane</keyword>
<dbReference type="GO" id="GO:0015087">
    <property type="term" value="F:cobalt ion transmembrane transporter activity"/>
    <property type="evidence" value="ECO:0007669"/>
    <property type="project" value="TreeGrafter"/>
</dbReference>
<keyword evidence="3" id="KW-0813">Transport</keyword>
<organism evidence="13">
    <name type="scientific">Acidithiobacillus ferrivorans</name>
    <dbReference type="NCBI Taxonomy" id="160808"/>
    <lineage>
        <taxon>Bacteria</taxon>
        <taxon>Pseudomonadati</taxon>
        <taxon>Pseudomonadota</taxon>
        <taxon>Acidithiobacillia</taxon>
        <taxon>Acidithiobacillales</taxon>
        <taxon>Acidithiobacillaceae</taxon>
        <taxon>Acidithiobacillus</taxon>
    </lineage>
</organism>
<keyword evidence="7 12" id="KW-1133">Transmembrane helix</keyword>
<dbReference type="GO" id="GO:0015095">
    <property type="term" value="F:magnesium ion transmembrane transporter activity"/>
    <property type="evidence" value="ECO:0007669"/>
    <property type="project" value="TreeGrafter"/>
</dbReference>
<keyword evidence="18" id="KW-1185">Reference proteome</keyword>
<evidence type="ECO:0000313" key="15">
    <source>
        <dbReference type="EMBL" id="QQD73104.1"/>
    </source>
</evidence>
<dbReference type="Gene3D" id="3.30.460.20">
    <property type="entry name" value="CorA soluble domain-like"/>
    <property type="match status" value="1"/>
</dbReference>
<dbReference type="PANTHER" id="PTHR46494">
    <property type="entry name" value="CORA FAMILY METAL ION TRANSPORTER (EUROFUNG)"/>
    <property type="match status" value="1"/>
</dbReference>
<keyword evidence="5 12" id="KW-0812">Transmembrane</keyword>
<accession>A0A060USQ6</accession>
<keyword evidence="4" id="KW-1003">Cell membrane</keyword>
<keyword evidence="6" id="KW-0460">Magnesium</keyword>
<dbReference type="Proteomes" id="UP000595420">
    <property type="component" value="Chromosome"/>
</dbReference>
<dbReference type="InterPro" id="IPR045861">
    <property type="entry name" value="CorA_cytoplasmic_dom"/>
</dbReference>
<evidence type="ECO:0000256" key="1">
    <source>
        <dbReference type="ARBA" id="ARBA00004651"/>
    </source>
</evidence>
<dbReference type="EMBL" id="MASQ01000129">
    <property type="protein sequence ID" value="OCB01644.1"/>
    <property type="molecule type" value="Genomic_DNA"/>
</dbReference>
<reference evidence="13" key="1">
    <citation type="submission" date="2014-03" db="EMBL/GenBank/DDBJ databases">
        <authorList>
            <person name="Genoscope - CEA"/>
        </authorList>
    </citation>
    <scope>NUCLEOTIDE SEQUENCE [LARGE SCALE GENOMIC DNA]</scope>
    <source>
        <strain evidence="13">CF27</strain>
    </source>
</reference>
<evidence type="ECO:0000256" key="8">
    <source>
        <dbReference type="ARBA" id="ARBA00023065"/>
    </source>
</evidence>
<evidence type="ECO:0000256" key="10">
    <source>
        <dbReference type="ARBA" id="ARBA00034269"/>
    </source>
</evidence>
<dbReference type="RefSeq" id="WP_035194772.1">
    <property type="nucleotide sequence ID" value="NZ_CCCS020000052.1"/>
</dbReference>